<feature type="transmembrane region" description="Helical" evidence="5">
    <location>
        <begin position="39"/>
        <end position="61"/>
    </location>
</feature>
<proteinExistence type="predicted"/>
<dbReference type="InterPro" id="IPR005467">
    <property type="entry name" value="His_kinase_dom"/>
</dbReference>
<dbReference type="Gene3D" id="1.10.287.130">
    <property type="match status" value="1"/>
</dbReference>
<dbReference type="EMBL" id="CP046056">
    <property type="protein sequence ID" value="QQD24759.1"/>
    <property type="molecule type" value="Genomic_DNA"/>
</dbReference>
<dbReference type="EC" id="2.7.13.3" evidence="2"/>
<evidence type="ECO:0000256" key="2">
    <source>
        <dbReference type="ARBA" id="ARBA00012438"/>
    </source>
</evidence>
<sequence length="572" mass="64073">MVPGGAGYPPLYCLLTGCNGATNNGVIVQQRLNSIESKLTFHVLSLTILFGLVFSGLQIGVDYYNEKQRFLTETHDLLNRQQGPAALALYNYDNAALESILDSLLLNVAAVASRVEETNSGYVRHAGFSPALLQDEQQAMYFRRHSIPLLEPGTYSDTPRRIGTLYLWSDDRLSRPGFNRRAAVTLLLDVLRYSVLALVLALLLRARITTPVRRLMRLLVNLDPRSAERLPKVDQRLRGTELDELVSKMNALLRQMQQEVQQRQEAEGRVRFMNEQLEEKVRARTHQLQHSLDELRCTQDLLLQAQRMASLGHLAAGIAHEINNPIAVVYSNIATLGEYLAELLQLTDEYELAERLIADEQLLESLFRLRNSIDLDYVRSDAPELVRNTRQSLDRVRNIVRELRTFADSDQQPKERVPVALLVQEAVQELDLQQDKRFRLVSLLDGLPELECVGTQVRLVFRHILDNARDAMPDGGTIEIAGEHEAGWLAVMIKDNGVGMNAADLSCAVNPFFTRKEIGKGTGLGLTVAYNIMQHHGGDLLIDSTPGKGTVVTLRFPCADTGLTVAARERLV</sequence>
<dbReference type="InterPro" id="IPR036097">
    <property type="entry name" value="HisK_dim/P_sf"/>
</dbReference>
<dbReference type="GO" id="GO:0000155">
    <property type="term" value="F:phosphorelay sensor kinase activity"/>
    <property type="evidence" value="ECO:0007669"/>
    <property type="project" value="InterPro"/>
</dbReference>
<dbReference type="Pfam" id="PF02518">
    <property type="entry name" value="HATPase_c"/>
    <property type="match status" value="1"/>
</dbReference>
<evidence type="ECO:0000259" key="6">
    <source>
        <dbReference type="PROSITE" id="PS50109"/>
    </source>
</evidence>
<evidence type="ECO:0000256" key="4">
    <source>
        <dbReference type="SAM" id="Coils"/>
    </source>
</evidence>
<dbReference type="Gene3D" id="3.30.565.10">
    <property type="entry name" value="Histidine kinase-like ATPase, C-terminal domain"/>
    <property type="match status" value="1"/>
</dbReference>
<evidence type="ECO:0000256" key="3">
    <source>
        <dbReference type="ARBA" id="ARBA00022553"/>
    </source>
</evidence>
<dbReference type="InterPro" id="IPR004358">
    <property type="entry name" value="Sig_transdc_His_kin-like_C"/>
</dbReference>
<dbReference type="CDD" id="cd00075">
    <property type="entry name" value="HATPase"/>
    <property type="match status" value="1"/>
</dbReference>
<keyword evidence="8" id="KW-1185">Reference proteome</keyword>
<dbReference type="SMART" id="SM00387">
    <property type="entry name" value="HATPase_c"/>
    <property type="match status" value="1"/>
</dbReference>
<feature type="domain" description="Histidine kinase" evidence="6">
    <location>
        <begin position="317"/>
        <end position="560"/>
    </location>
</feature>
<keyword evidence="5" id="KW-0472">Membrane</keyword>
<dbReference type="PANTHER" id="PTHR43065:SF42">
    <property type="entry name" value="TWO-COMPONENT SENSOR PPRA"/>
    <property type="match status" value="1"/>
</dbReference>
<dbReference type="InterPro" id="IPR003594">
    <property type="entry name" value="HATPase_dom"/>
</dbReference>
<comment type="catalytic activity">
    <reaction evidence="1">
        <text>ATP + protein L-histidine = ADP + protein N-phospho-L-histidine.</text>
        <dbReference type="EC" id="2.7.13.3"/>
    </reaction>
</comment>
<name>A0A9X7UXK0_9GAMM</name>
<evidence type="ECO:0000256" key="5">
    <source>
        <dbReference type="SAM" id="Phobius"/>
    </source>
</evidence>
<dbReference type="InterPro" id="IPR036890">
    <property type="entry name" value="HATPase_C_sf"/>
</dbReference>
<protein>
    <recommendedName>
        <fullName evidence="2">histidine kinase</fullName>
        <ecNumber evidence="2">2.7.13.3</ecNumber>
    </recommendedName>
</protein>
<dbReference type="KEGG" id="vcw:GJQ55_09920"/>
<dbReference type="AlphaFoldDB" id="A0A9X7UXK0"/>
<dbReference type="SUPFAM" id="SSF55874">
    <property type="entry name" value="ATPase domain of HSP90 chaperone/DNA topoisomerase II/histidine kinase"/>
    <property type="match status" value="1"/>
</dbReference>
<evidence type="ECO:0000256" key="1">
    <source>
        <dbReference type="ARBA" id="ARBA00000085"/>
    </source>
</evidence>
<keyword evidence="4" id="KW-0175">Coiled coil</keyword>
<dbReference type="InterPro" id="IPR003661">
    <property type="entry name" value="HisK_dim/P_dom"/>
</dbReference>
<reference evidence="7 8" key="1">
    <citation type="submission" date="2019-11" db="EMBL/GenBank/DDBJ databases">
        <title>Venatorbacter sp. nov. a predator of Campylobacter and other Gram-negative bacteria.</title>
        <authorList>
            <person name="Saeedi A."/>
            <person name="Cummings N.J."/>
            <person name="Connerton I.F."/>
            <person name="Connerton P.L."/>
        </authorList>
    </citation>
    <scope>NUCLEOTIDE SEQUENCE [LARGE SCALE GENOMIC DNA]</scope>
    <source>
        <strain evidence="7">XL5</strain>
    </source>
</reference>
<dbReference type="SUPFAM" id="SSF47384">
    <property type="entry name" value="Homodimeric domain of signal transducing histidine kinase"/>
    <property type="match status" value="1"/>
</dbReference>
<feature type="coiled-coil region" evidence="4">
    <location>
        <begin position="242"/>
        <end position="283"/>
    </location>
</feature>
<gene>
    <name evidence="7" type="ORF">GJQ55_09920</name>
</gene>
<dbReference type="Proteomes" id="UP000596074">
    <property type="component" value="Chromosome"/>
</dbReference>
<dbReference type="PROSITE" id="PS50109">
    <property type="entry name" value="HIS_KIN"/>
    <property type="match status" value="1"/>
</dbReference>
<evidence type="ECO:0000313" key="8">
    <source>
        <dbReference type="Proteomes" id="UP000596074"/>
    </source>
</evidence>
<keyword evidence="5" id="KW-1133">Transmembrane helix</keyword>
<evidence type="ECO:0000313" key="7">
    <source>
        <dbReference type="EMBL" id="QQD24759.1"/>
    </source>
</evidence>
<organism evidence="7 8">
    <name type="scientific">Venatoribacter cucullus</name>
    <dbReference type="NCBI Taxonomy" id="2661630"/>
    <lineage>
        <taxon>Bacteria</taxon>
        <taxon>Pseudomonadati</taxon>
        <taxon>Pseudomonadota</taxon>
        <taxon>Gammaproteobacteria</taxon>
        <taxon>Oceanospirillales</taxon>
        <taxon>Oceanospirillaceae</taxon>
        <taxon>Venatoribacter</taxon>
    </lineage>
</organism>
<dbReference type="CDD" id="cd00082">
    <property type="entry name" value="HisKA"/>
    <property type="match status" value="1"/>
</dbReference>
<feature type="transmembrane region" description="Helical" evidence="5">
    <location>
        <begin position="182"/>
        <end position="204"/>
    </location>
</feature>
<dbReference type="PRINTS" id="PR00344">
    <property type="entry name" value="BCTRLSENSOR"/>
</dbReference>
<keyword evidence="3" id="KW-0597">Phosphoprotein</keyword>
<accession>A0A9X7UXK0</accession>
<dbReference type="PANTHER" id="PTHR43065">
    <property type="entry name" value="SENSOR HISTIDINE KINASE"/>
    <property type="match status" value="1"/>
</dbReference>
<keyword evidence="5" id="KW-0812">Transmembrane</keyword>